<dbReference type="Proteomes" id="UP000592216">
    <property type="component" value="Unassembled WGS sequence"/>
</dbReference>
<reference evidence="1 2" key="1">
    <citation type="submission" date="2020-04" db="EMBL/GenBank/DDBJ databases">
        <title>Donghicola sp., a member of the Rhodobacteraceae family isolated from mangrove forest in Thailand.</title>
        <authorList>
            <person name="Charoenyingcharoen P."/>
            <person name="Yukphan P."/>
        </authorList>
    </citation>
    <scope>NUCLEOTIDE SEQUENCE [LARGE SCALE GENOMIC DNA]</scope>
    <source>
        <strain evidence="1 2">B5-SW-15</strain>
    </source>
</reference>
<organism evidence="1 2">
    <name type="scientific">Donghicola mangrovi</name>
    <dbReference type="NCBI Taxonomy" id="2729614"/>
    <lineage>
        <taxon>Bacteria</taxon>
        <taxon>Pseudomonadati</taxon>
        <taxon>Pseudomonadota</taxon>
        <taxon>Alphaproteobacteria</taxon>
        <taxon>Rhodobacterales</taxon>
        <taxon>Roseobacteraceae</taxon>
        <taxon>Donghicola</taxon>
    </lineage>
</organism>
<dbReference type="EMBL" id="JABCJE010000001">
    <property type="protein sequence ID" value="NVO22453.1"/>
    <property type="molecule type" value="Genomic_DNA"/>
</dbReference>
<evidence type="ECO:0000313" key="2">
    <source>
        <dbReference type="Proteomes" id="UP000592216"/>
    </source>
</evidence>
<evidence type="ECO:0000313" key="1">
    <source>
        <dbReference type="EMBL" id="NVO22453.1"/>
    </source>
</evidence>
<gene>
    <name evidence="1" type="ORF">HJ536_03710</name>
</gene>
<comment type="caution">
    <text evidence="1">The sequence shown here is derived from an EMBL/GenBank/DDBJ whole genome shotgun (WGS) entry which is preliminary data.</text>
</comment>
<dbReference type="AlphaFoldDB" id="A0A850Q096"/>
<proteinExistence type="predicted"/>
<protein>
    <submittedName>
        <fullName evidence="1">Uncharacterized protein</fullName>
    </submittedName>
</protein>
<name>A0A850Q096_9RHOB</name>
<sequence>MSSILEKFNKIDAAIMSRRFSDLQGIIDELHSIEIEASAYSTKDLKDISRRAERTAKIINSAKIGLRSAQLAHRDICNLGSHFSCYRPNGQRRDVFIGSPRKIISG</sequence>
<dbReference type="RefSeq" id="WP_177156698.1">
    <property type="nucleotide sequence ID" value="NZ_JABCJE010000001.1"/>
</dbReference>
<accession>A0A850Q096</accession>